<dbReference type="GO" id="GO:0000209">
    <property type="term" value="P:protein polyubiquitination"/>
    <property type="evidence" value="ECO:0007669"/>
    <property type="project" value="TreeGrafter"/>
</dbReference>
<dbReference type="EMBL" id="VSWD01000005">
    <property type="protein sequence ID" value="KAK3102047.1"/>
    <property type="molecule type" value="Genomic_DNA"/>
</dbReference>
<dbReference type="AlphaFoldDB" id="A0AA89CA74"/>
<dbReference type="Gene3D" id="2.120.10.30">
    <property type="entry name" value="TolB, C-terminal domain"/>
    <property type="match status" value="1"/>
</dbReference>
<dbReference type="SUPFAM" id="SSF63829">
    <property type="entry name" value="Calcium-dependent phosphotriesterase"/>
    <property type="match status" value="1"/>
</dbReference>
<dbReference type="PANTHER" id="PTHR24104">
    <property type="entry name" value="E3 UBIQUITIN-PROTEIN LIGASE NHLRC1-RELATED"/>
    <property type="match status" value="1"/>
</dbReference>
<keyword evidence="3" id="KW-1185">Reference proteome</keyword>
<evidence type="ECO:0000313" key="3">
    <source>
        <dbReference type="Proteomes" id="UP001186944"/>
    </source>
</evidence>
<dbReference type="PANTHER" id="PTHR24104:SF48">
    <property type="entry name" value="PROTEIN WECH"/>
    <property type="match status" value="1"/>
</dbReference>
<comment type="caution">
    <text evidence="2">The sequence shown here is derived from an EMBL/GenBank/DDBJ whole genome shotgun (WGS) entry which is preliminary data.</text>
</comment>
<protein>
    <recommendedName>
        <fullName evidence="4">Tripartite motif-containing protein 3</fullName>
    </recommendedName>
</protein>
<dbReference type="GO" id="GO:0043161">
    <property type="term" value="P:proteasome-mediated ubiquitin-dependent protein catabolic process"/>
    <property type="evidence" value="ECO:0007669"/>
    <property type="project" value="TreeGrafter"/>
</dbReference>
<accession>A0AA89CA74</accession>
<dbReference type="InterPro" id="IPR050952">
    <property type="entry name" value="TRIM-NHL_E3_ligases"/>
</dbReference>
<gene>
    <name evidence="2" type="ORF">FSP39_008385</name>
</gene>
<evidence type="ECO:0000313" key="2">
    <source>
        <dbReference type="EMBL" id="KAK3102047.1"/>
    </source>
</evidence>
<reference evidence="2" key="1">
    <citation type="submission" date="2019-08" db="EMBL/GenBank/DDBJ databases">
        <title>The improved chromosome-level genome for the pearl oyster Pinctada fucata martensii using PacBio sequencing and Hi-C.</title>
        <authorList>
            <person name="Zheng Z."/>
        </authorList>
    </citation>
    <scope>NUCLEOTIDE SEQUENCE</scope>
    <source>
        <strain evidence="2">ZZ-2019</strain>
        <tissue evidence="2">Adductor muscle</tissue>
    </source>
</reference>
<dbReference type="Proteomes" id="UP001186944">
    <property type="component" value="Unassembled WGS sequence"/>
</dbReference>
<sequence length="366" mass="41503">MAHSKLSFPVQAAVDCELCEGHIKVDWNSRTCPANLCEKCKVVHVSRTHEMESRDGHKKHQDQGNQEDRTVRNDPQLLTSPNIGALQLKDRTVKNVPLYPPTPLDVKVIKTFTAGVRGTVTEMRAISSTKVWCSHKGDTLMMLYDINGQHIHSLSLDFKIQGFVINNIGNFIVCDLSNYSIKQVTADGYVSTLCSTSPWKPWGICLNHKQQPVVCIGESLVVYSSDCQTKLQEFKHDQHGKPLFVWPHIVAMNGETSYCVADPRGYKVVTIDVEGRLRWTYSGEPGQKRFKPYNICCDSFMHVLVAETYHNKVHLLDEEGKFIMYITDNDSIQHPLGLVVSDDGYLWIGEDHVLKKVHVIKYLKHI</sequence>
<dbReference type="GO" id="GO:0061630">
    <property type="term" value="F:ubiquitin protein ligase activity"/>
    <property type="evidence" value="ECO:0007669"/>
    <property type="project" value="TreeGrafter"/>
</dbReference>
<name>A0AA89CA74_PINIB</name>
<evidence type="ECO:0000256" key="1">
    <source>
        <dbReference type="SAM" id="MobiDB-lite"/>
    </source>
</evidence>
<proteinExistence type="predicted"/>
<feature type="region of interest" description="Disordered" evidence="1">
    <location>
        <begin position="48"/>
        <end position="76"/>
    </location>
</feature>
<organism evidence="2 3">
    <name type="scientific">Pinctada imbricata</name>
    <name type="common">Atlantic pearl-oyster</name>
    <name type="synonym">Pinctada martensii</name>
    <dbReference type="NCBI Taxonomy" id="66713"/>
    <lineage>
        <taxon>Eukaryota</taxon>
        <taxon>Metazoa</taxon>
        <taxon>Spiralia</taxon>
        <taxon>Lophotrochozoa</taxon>
        <taxon>Mollusca</taxon>
        <taxon>Bivalvia</taxon>
        <taxon>Autobranchia</taxon>
        <taxon>Pteriomorphia</taxon>
        <taxon>Pterioida</taxon>
        <taxon>Pterioidea</taxon>
        <taxon>Pteriidae</taxon>
        <taxon>Pinctada</taxon>
    </lineage>
</organism>
<dbReference type="InterPro" id="IPR011042">
    <property type="entry name" value="6-blade_b-propeller_TolB-like"/>
</dbReference>
<evidence type="ECO:0008006" key="4">
    <source>
        <dbReference type="Google" id="ProtNLM"/>
    </source>
</evidence>